<sequence>MDDDDSCQLAIHMSEKTPHESLQSGSNFGPAAPKSGKTLGVAVGKKWNTTIGNKNERHGDDNGLLQDGDDGGLLHDRVGGDSDTATKVRQLLESRNYFLKEGCHPEHFLLERRDDTTAFKQRRRGWCEMACSYWVATTMRFCRERWGVTMEWKEVNIREMTQVIQLRD</sequence>
<accession>A0A328DIZ2</accession>
<reference evidence="2 3" key="1">
    <citation type="submission" date="2018-06" db="EMBL/GenBank/DDBJ databases">
        <title>The Genome of Cuscuta australis (Dodder) Provides Insight into the Evolution of Plant Parasitism.</title>
        <authorList>
            <person name="Liu H."/>
        </authorList>
    </citation>
    <scope>NUCLEOTIDE SEQUENCE [LARGE SCALE GENOMIC DNA]</scope>
    <source>
        <strain evidence="3">cv. Yunnan</strain>
        <tissue evidence="2">Vines</tissue>
    </source>
</reference>
<comment type="caution">
    <text evidence="2">The sequence shown here is derived from an EMBL/GenBank/DDBJ whole genome shotgun (WGS) entry which is preliminary data.</text>
</comment>
<organism evidence="2 3">
    <name type="scientific">Cuscuta australis</name>
    <dbReference type="NCBI Taxonomy" id="267555"/>
    <lineage>
        <taxon>Eukaryota</taxon>
        <taxon>Viridiplantae</taxon>
        <taxon>Streptophyta</taxon>
        <taxon>Embryophyta</taxon>
        <taxon>Tracheophyta</taxon>
        <taxon>Spermatophyta</taxon>
        <taxon>Magnoliopsida</taxon>
        <taxon>eudicotyledons</taxon>
        <taxon>Gunneridae</taxon>
        <taxon>Pentapetalae</taxon>
        <taxon>asterids</taxon>
        <taxon>lamiids</taxon>
        <taxon>Solanales</taxon>
        <taxon>Convolvulaceae</taxon>
        <taxon>Cuscuteae</taxon>
        <taxon>Cuscuta</taxon>
        <taxon>Cuscuta subgen. Grammica</taxon>
        <taxon>Cuscuta sect. Cleistogrammica</taxon>
    </lineage>
</organism>
<protein>
    <submittedName>
        <fullName evidence="2">Uncharacterized protein</fullName>
    </submittedName>
</protein>
<dbReference type="EMBL" id="NQVE01000129">
    <property type="protein sequence ID" value="RAL45765.1"/>
    <property type="molecule type" value="Genomic_DNA"/>
</dbReference>
<evidence type="ECO:0000313" key="3">
    <source>
        <dbReference type="Proteomes" id="UP000249390"/>
    </source>
</evidence>
<feature type="region of interest" description="Disordered" evidence="1">
    <location>
        <begin position="50"/>
        <end position="78"/>
    </location>
</feature>
<evidence type="ECO:0000313" key="2">
    <source>
        <dbReference type="EMBL" id="RAL45765.1"/>
    </source>
</evidence>
<dbReference type="AlphaFoldDB" id="A0A328DIZ2"/>
<feature type="region of interest" description="Disordered" evidence="1">
    <location>
        <begin position="14"/>
        <end position="36"/>
    </location>
</feature>
<dbReference type="Proteomes" id="UP000249390">
    <property type="component" value="Unassembled WGS sequence"/>
</dbReference>
<keyword evidence="3" id="KW-1185">Reference proteome</keyword>
<evidence type="ECO:0000256" key="1">
    <source>
        <dbReference type="SAM" id="MobiDB-lite"/>
    </source>
</evidence>
<name>A0A328DIZ2_9ASTE</name>
<proteinExistence type="predicted"/>
<gene>
    <name evidence="2" type="ORF">DM860_009629</name>
</gene>